<feature type="region of interest" description="Disordered" evidence="1">
    <location>
        <begin position="198"/>
        <end position="221"/>
    </location>
</feature>
<reference evidence="3" key="1">
    <citation type="submission" date="2018-11" db="EMBL/GenBank/DDBJ databases">
        <authorList>
            <person name="Grassa J C."/>
        </authorList>
    </citation>
    <scope>NUCLEOTIDE SEQUENCE [LARGE SCALE GENOMIC DNA]</scope>
</reference>
<dbReference type="EMBL" id="UZAU01000371">
    <property type="status" value="NOT_ANNOTATED_CDS"/>
    <property type="molecule type" value="Genomic_DNA"/>
</dbReference>
<dbReference type="Gramene" id="evm.model.04.933">
    <property type="protein sequence ID" value="cds.evm.model.04.933"/>
    <property type="gene ID" value="evm.TU.04.933"/>
</dbReference>
<accession>A0A803PJ98</accession>
<dbReference type="AlphaFoldDB" id="A0A803PJ98"/>
<dbReference type="Proteomes" id="UP000596661">
    <property type="component" value="Chromosome 4"/>
</dbReference>
<dbReference type="OMA" id="ESTANIW"/>
<dbReference type="PANTHER" id="PTHR37610">
    <property type="entry name" value="CCHC-TYPE DOMAIN-CONTAINING PROTEIN"/>
    <property type="match status" value="1"/>
</dbReference>
<dbReference type="Pfam" id="PF07727">
    <property type="entry name" value="RVT_2"/>
    <property type="match status" value="1"/>
</dbReference>
<reference evidence="3" key="2">
    <citation type="submission" date="2021-03" db="UniProtKB">
        <authorList>
            <consortium name="EnsemblPlants"/>
        </authorList>
    </citation>
    <scope>IDENTIFICATION</scope>
</reference>
<evidence type="ECO:0000313" key="3">
    <source>
        <dbReference type="EnsemblPlants" id="cds.evm.model.04.933"/>
    </source>
</evidence>
<name>A0A803PJ98_CANSA</name>
<dbReference type="PANTHER" id="PTHR37610:SF81">
    <property type="entry name" value="RETROTRANSPOSON COPIA-LIKE N-TERMINAL DOMAIN-CONTAINING PROTEIN"/>
    <property type="match status" value="1"/>
</dbReference>
<dbReference type="EnsemblPlants" id="evm.model.04.933">
    <property type="protein sequence ID" value="cds.evm.model.04.933"/>
    <property type="gene ID" value="evm.TU.04.933"/>
</dbReference>
<evidence type="ECO:0000256" key="1">
    <source>
        <dbReference type="SAM" id="MobiDB-lite"/>
    </source>
</evidence>
<feature type="domain" description="Reverse transcriptase Ty1/copia-type" evidence="2">
    <location>
        <begin position="228"/>
        <end position="390"/>
    </location>
</feature>
<sequence>MQLSISVKNKLNFHDGSIPKPPISHHVLYNAWIRNNNIIIPWILNSISKEISFTILYDESTANIWTDLKVSFHQRNGSHVYNLKQGLMNFKQNTQSLGMYFTKLKSIWEELSNYRPTCTYNGCTCGGVKKLKEFHHMEYIICFLKGLTDTYSEVRSSILLMDPLPEINRVLHLVTQDKNQKGKMAAANDPNANMEFSFQKDKNVQNRNDNQGDKTYPPKKGRPFVVTNKTWTYVRLPPNKTAIGCHLIYEIKYNSDGSIERCKAHLVAKGYTQQKALDFFDTFSTIPKMVAFKLQLAIVTIKQWHTLQIDVDKTFLNGDLNKEVYMELHKRLNLPNSIESNFNLVCKLNKSIYGLKQTSRKWYRKLSTAILQEGFTQSKADYTLFTRGHNDSFVAFKPAKTPMDPKIKLDDPTGVPLDNPSQYRQLVGNLLYLTLSRPEITYAVNTLGQFMTAPRTPHMQAVHHLLRYFKGNP</sequence>
<organism evidence="3 4">
    <name type="scientific">Cannabis sativa</name>
    <name type="common">Hemp</name>
    <name type="synonym">Marijuana</name>
    <dbReference type="NCBI Taxonomy" id="3483"/>
    <lineage>
        <taxon>Eukaryota</taxon>
        <taxon>Viridiplantae</taxon>
        <taxon>Streptophyta</taxon>
        <taxon>Embryophyta</taxon>
        <taxon>Tracheophyta</taxon>
        <taxon>Spermatophyta</taxon>
        <taxon>Magnoliopsida</taxon>
        <taxon>eudicotyledons</taxon>
        <taxon>Gunneridae</taxon>
        <taxon>Pentapetalae</taxon>
        <taxon>rosids</taxon>
        <taxon>fabids</taxon>
        <taxon>Rosales</taxon>
        <taxon>Cannabaceae</taxon>
        <taxon>Cannabis</taxon>
    </lineage>
</organism>
<protein>
    <recommendedName>
        <fullName evidence="2">Reverse transcriptase Ty1/copia-type domain-containing protein</fullName>
    </recommendedName>
</protein>
<evidence type="ECO:0000313" key="4">
    <source>
        <dbReference type="Proteomes" id="UP000596661"/>
    </source>
</evidence>
<dbReference type="InterPro" id="IPR013103">
    <property type="entry name" value="RVT_2"/>
</dbReference>
<keyword evidence="4" id="KW-1185">Reference proteome</keyword>
<proteinExistence type="predicted"/>
<evidence type="ECO:0000259" key="2">
    <source>
        <dbReference type="Pfam" id="PF07727"/>
    </source>
</evidence>